<gene>
    <name evidence="1" type="primary">CKB1</name>
    <name evidence="1" type="ORF">QFC24_005765</name>
</gene>
<evidence type="ECO:0000313" key="1">
    <source>
        <dbReference type="EMBL" id="KAJ9119294.1"/>
    </source>
</evidence>
<reference evidence="1" key="1">
    <citation type="submission" date="2023-04" db="EMBL/GenBank/DDBJ databases">
        <title>Draft Genome sequencing of Naganishia species isolated from polar environments using Oxford Nanopore Technology.</title>
        <authorList>
            <person name="Leo P."/>
            <person name="Venkateswaran K."/>
        </authorList>
    </citation>
    <scope>NUCLEOTIDE SEQUENCE</scope>
    <source>
        <strain evidence="1">DBVPG 5303</strain>
    </source>
</reference>
<name>A0ACC2X7H0_9TREE</name>
<evidence type="ECO:0000313" key="2">
    <source>
        <dbReference type="Proteomes" id="UP001234202"/>
    </source>
</evidence>
<keyword evidence="2" id="KW-1185">Reference proteome</keyword>
<dbReference type="EMBL" id="JASBWV010000025">
    <property type="protein sequence ID" value="KAJ9119294.1"/>
    <property type="molecule type" value="Genomic_DNA"/>
</dbReference>
<protein>
    <submittedName>
        <fullName evidence="1">Casein kinase 2 regulatory subunit</fullName>
    </submittedName>
</protein>
<comment type="caution">
    <text evidence="1">The sequence shown here is derived from an EMBL/GenBank/DDBJ whole genome shotgun (WGS) entry which is preliminary data.</text>
</comment>
<proteinExistence type="predicted"/>
<dbReference type="Proteomes" id="UP001234202">
    <property type="component" value="Unassembled WGS sequence"/>
</dbReference>
<accession>A0ACC2X7H0</accession>
<organism evidence="1 2">
    <name type="scientific">Naganishia onofrii</name>
    <dbReference type="NCBI Taxonomy" id="1851511"/>
    <lineage>
        <taxon>Eukaryota</taxon>
        <taxon>Fungi</taxon>
        <taxon>Dikarya</taxon>
        <taxon>Basidiomycota</taxon>
        <taxon>Agaricomycotina</taxon>
        <taxon>Tremellomycetes</taxon>
        <taxon>Filobasidiales</taxon>
        <taxon>Filobasidiaceae</taxon>
        <taxon>Naganishia</taxon>
    </lineage>
</organism>
<sequence>MDDYSTNSESDYANSWITWFLSTKGNEYFVEIDDDYLMDRFNLTGLNGELVKDYSKALDMILDNLEGEESMDEEERESLDTSARFLYGLIHARFIVTSRGLAKMLEKYRRADFGRCPRVYCYAQSLLPVGLSDTPYTKAVKLYCPRCEDVYSPKSNRHGSIDGAYFGTTFPHMLFMVYPQMIPGKAPPPQITGQVGGASSGNMQGQATASPVSLTSGPNTANDIRDVQPPTPTTTTSGNTQPSATAAAQAAAAAAAPAAQIIGGTLSTATAAMKAEMYDPKLFGFRVNEMAKLKRWREVQRDL</sequence>